<dbReference type="InterPro" id="IPR000209">
    <property type="entry name" value="Peptidase_S8/S53_dom"/>
</dbReference>
<dbReference type="InterPro" id="IPR036024">
    <property type="entry name" value="Somatomedin_B-like_dom_sf"/>
</dbReference>
<evidence type="ECO:0000313" key="9">
    <source>
        <dbReference type="EMBL" id="TQF13364.1"/>
    </source>
</evidence>
<dbReference type="PRINTS" id="PR00723">
    <property type="entry name" value="SUBTILISIN"/>
</dbReference>
<dbReference type="PROSITE" id="PS00137">
    <property type="entry name" value="SUBTILASE_HIS"/>
    <property type="match status" value="1"/>
</dbReference>
<evidence type="ECO:0000256" key="7">
    <source>
        <dbReference type="RuleBase" id="RU003355"/>
    </source>
</evidence>
<dbReference type="RefSeq" id="WP_141644898.1">
    <property type="nucleotide sequence ID" value="NZ_VIFM01000102.1"/>
</dbReference>
<dbReference type="InterPro" id="IPR036852">
    <property type="entry name" value="Peptidase_S8/S53_dom_sf"/>
</dbReference>
<dbReference type="InterPro" id="IPR010259">
    <property type="entry name" value="S8pro/Inhibitor_I9"/>
</dbReference>
<dbReference type="InterPro" id="IPR001212">
    <property type="entry name" value="Somatomedin_B_dom"/>
</dbReference>
<dbReference type="PROSITE" id="PS51892">
    <property type="entry name" value="SUBTILASE"/>
    <property type="match status" value="1"/>
</dbReference>
<dbReference type="GO" id="GO:0004252">
    <property type="term" value="F:serine-type endopeptidase activity"/>
    <property type="evidence" value="ECO:0007669"/>
    <property type="project" value="UniProtKB-UniRule"/>
</dbReference>
<dbReference type="PROSITE" id="PS00138">
    <property type="entry name" value="SUBTILASE_SER"/>
    <property type="match status" value="1"/>
</dbReference>
<dbReference type="Gene3D" id="3.40.50.200">
    <property type="entry name" value="Peptidase S8/S53 domain"/>
    <property type="match status" value="1"/>
</dbReference>
<keyword evidence="2 6" id="KW-0645">Protease</keyword>
<evidence type="ECO:0000259" key="8">
    <source>
        <dbReference type="PROSITE" id="PS50958"/>
    </source>
</evidence>
<dbReference type="PROSITE" id="PS00136">
    <property type="entry name" value="SUBTILASE_ASP"/>
    <property type="match status" value="1"/>
</dbReference>
<feature type="active site" description="Charge relay system" evidence="6">
    <location>
        <position position="174"/>
    </location>
</feature>
<evidence type="ECO:0000256" key="1">
    <source>
        <dbReference type="ARBA" id="ARBA00011073"/>
    </source>
</evidence>
<name>A0A540WY60_9BACT</name>
<dbReference type="SUPFAM" id="SSF54897">
    <property type="entry name" value="Protease propeptides/inhibitors"/>
    <property type="match status" value="1"/>
</dbReference>
<evidence type="ECO:0000256" key="5">
    <source>
        <dbReference type="ARBA" id="ARBA00023157"/>
    </source>
</evidence>
<feature type="active site" description="Charge relay system" evidence="6">
    <location>
        <position position="362"/>
    </location>
</feature>
<protein>
    <submittedName>
        <fullName evidence="9">S8 family serine peptidase</fullName>
    </submittedName>
</protein>
<dbReference type="OrthoDB" id="9790784at2"/>
<dbReference type="PROSITE" id="PS50958">
    <property type="entry name" value="SMB_2"/>
    <property type="match status" value="1"/>
</dbReference>
<dbReference type="InterPro" id="IPR050131">
    <property type="entry name" value="Peptidase_S8_subtilisin-like"/>
</dbReference>
<dbReference type="PANTHER" id="PTHR43806:SF11">
    <property type="entry name" value="CEREVISIN-RELATED"/>
    <property type="match status" value="1"/>
</dbReference>
<dbReference type="GO" id="GO:0006508">
    <property type="term" value="P:proteolysis"/>
    <property type="evidence" value="ECO:0007669"/>
    <property type="project" value="UniProtKB-KW"/>
</dbReference>
<dbReference type="InterPro" id="IPR023827">
    <property type="entry name" value="Peptidase_S8_Asp-AS"/>
</dbReference>
<dbReference type="AlphaFoldDB" id="A0A540WY60"/>
<dbReference type="SUPFAM" id="SSF52743">
    <property type="entry name" value="Subtilisin-like"/>
    <property type="match status" value="1"/>
</dbReference>
<dbReference type="InterPro" id="IPR034193">
    <property type="entry name" value="PCSK9_ProteinaseK-like"/>
</dbReference>
<proteinExistence type="inferred from homology"/>
<dbReference type="Pfam" id="PF00082">
    <property type="entry name" value="Peptidase_S8"/>
    <property type="match status" value="1"/>
</dbReference>
<evidence type="ECO:0000313" key="10">
    <source>
        <dbReference type="Proteomes" id="UP000315369"/>
    </source>
</evidence>
<dbReference type="InterPro" id="IPR023828">
    <property type="entry name" value="Peptidase_S8_Ser-AS"/>
</dbReference>
<dbReference type="Gene3D" id="3.30.70.80">
    <property type="entry name" value="Peptidase S8 propeptide/proteinase inhibitor I9"/>
    <property type="match status" value="1"/>
</dbReference>
<dbReference type="CDD" id="cd04077">
    <property type="entry name" value="Peptidases_S8_PCSK9_ProteinaseK_like"/>
    <property type="match status" value="1"/>
</dbReference>
<dbReference type="PANTHER" id="PTHR43806">
    <property type="entry name" value="PEPTIDASE S8"/>
    <property type="match status" value="1"/>
</dbReference>
<keyword evidence="10" id="KW-1185">Reference proteome</keyword>
<organism evidence="9 10">
    <name type="scientific">Myxococcus llanfairpwllgwyngyllgogerychwyrndrobwllllantysiliogogogochensis</name>
    <dbReference type="NCBI Taxonomy" id="2590453"/>
    <lineage>
        <taxon>Bacteria</taxon>
        <taxon>Pseudomonadati</taxon>
        <taxon>Myxococcota</taxon>
        <taxon>Myxococcia</taxon>
        <taxon>Myxococcales</taxon>
        <taxon>Cystobacterineae</taxon>
        <taxon>Myxococcaceae</taxon>
        <taxon>Myxococcus</taxon>
    </lineage>
</organism>
<dbReference type="Pfam" id="PF05922">
    <property type="entry name" value="Inhibitor_I9"/>
    <property type="match status" value="1"/>
</dbReference>
<dbReference type="EMBL" id="VIFM01000102">
    <property type="protein sequence ID" value="TQF13364.1"/>
    <property type="molecule type" value="Genomic_DNA"/>
</dbReference>
<dbReference type="GO" id="GO:0005615">
    <property type="term" value="C:extracellular space"/>
    <property type="evidence" value="ECO:0007669"/>
    <property type="project" value="TreeGrafter"/>
</dbReference>
<feature type="active site" description="Charge relay system" evidence="6">
    <location>
        <position position="207"/>
    </location>
</feature>
<gene>
    <name evidence="9" type="ORF">FJV41_24155</name>
</gene>
<dbReference type="PROSITE" id="PS00524">
    <property type="entry name" value="SMB_1"/>
    <property type="match status" value="1"/>
</dbReference>
<evidence type="ECO:0000256" key="4">
    <source>
        <dbReference type="ARBA" id="ARBA00022825"/>
    </source>
</evidence>
<evidence type="ECO:0000256" key="6">
    <source>
        <dbReference type="PROSITE-ProRule" id="PRU01240"/>
    </source>
</evidence>
<feature type="domain" description="SMB" evidence="8">
    <location>
        <begin position="424"/>
        <end position="460"/>
    </location>
</feature>
<dbReference type="FunFam" id="3.40.50.200:FF:000014">
    <property type="entry name" value="Proteinase K"/>
    <property type="match status" value="1"/>
</dbReference>
<sequence>MRSPQPHFFRGPRNRAQVLSALATLALVGSGGCERQAQEPQADTSLSHERVRLAKAPDDLRIPDEYIVVFSEGVTGMAIDAAANQIARAGGANSLMHPYSVIPGFAARLDKAELDRLMRNPGVASIHENQQVSLTGLVPSPADGIDRADQRQGHDGTYNDHGSTGAGVHVYVLDTGLNAEHSEFSGRVGEGFTSVVDGLGTDDCNGHGTHVSSTIAGTLYGMAKEATVHPVRVLRCTGKGSWAGIIAGLNFVGTHCPLQDGPCVVNMSLAGETFVPVNTAVANLVNQGITVVVAAGNDNVDACTRSPSSEPKAITVAAVDDADTRAGFSNWGQCVDLFAPGVSILGASIGDAVATHVDDGTSMASPHVAGAVAQYLSTHRSATPTQINTNLKASATLDCVLHPQNSPNVLLFSDLNQGNFVCAAPGSCVGLCGEAADGCFCDPGCAEFGDCCPDYAQVCE</sequence>
<comment type="caution">
    <text evidence="9">The sequence shown here is derived from an EMBL/GenBank/DDBJ whole genome shotgun (WGS) entry which is preliminary data.</text>
</comment>
<dbReference type="PROSITE" id="PS51257">
    <property type="entry name" value="PROKAR_LIPOPROTEIN"/>
    <property type="match status" value="1"/>
</dbReference>
<dbReference type="Proteomes" id="UP000315369">
    <property type="component" value="Unassembled WGS sequence"/>
</dbReference>
<evidence type="ECO:0000256" key="3">
    <source>
        <dbReference type="ARBA" id="ARBA00022801"/>
    </source>
</evidence>
<reference evidence="9 10" key="1">
    <citation type="submission" date="2019-06" db="EMBL/GenBank/DDBJ databases">
        <authorList>
            <person name="Livingstone P."/>
            <person name="Whitworth D."/>
        </authorList>
    </citation>
    <scope>NUCLEOTIDE SEQUENCE [LARGE SCALE GENOMIC DNA]</scope>
    <source>
        <strain evidence="9 10">AM401</strain>
    </source>
</reference>
<accession>A0A540WY60</accession>
<comment type="similarity">
    <text evidence="1 6 7">Belongs to the peptidase S8 family.</text>
</comment>
<evidence type="ECO:0000256" key="2">
    <source>
        <dbReference type="ARBA" id="ARBA00022670"/>
    </source>
</evidence>
<dbReference type="Pfam" id="PF01033">
    <property type="entry name" value="Somatomedin_B"/>
    <property type="match status" value="1"/>
</dbReference>
<keyword evidence="5" id="KW-1015">Disulfide bond</keyword>
<dbReference type="SUPFAM" id="SSF90188">
    <property type="entry name" value="Somatomedin B domain"/>
    <property type="match status" value="1"/>
</dbReference>
<dbReference type="InterPro" id="IPR015500">
    <property type="entry name" value="Peptidase_S8_subtilisin-rel"/>
</dbReference>
<keyword evidence="3 6" id="KW-0378">Hydrolase</keyword>
<keyword evidence="4 6" id="KW-0720">Serine protease</keyword>
<dbReference type="Gene3D" id="4.10.410.20">
    <property type="match status" value="1"/>
</dbReference>
<dbReference type="InterPro" id="IPR022398">
    <property type="entry name" value="Peptidase_S8_His-AS"/>
</dbReference>
<dbReference type="InterPro" id="IPR037045">
    <property type="entry name" value="S8pro/Inhibitor_I9_sf"/>
</dbReference>